<name>A0A3G9IRX5_9BACL</name>
<dbReference type="PROSITE" id="PS50110">
    <property type="entry name" value="RESPONSE_REGULATORY"/>
    <property type="match status" value="1"/>
</dbReference>
<keyword evidence="2" id="KW-0238">DNA-binding</keyword>
<reference evidence="4 5" key="1">
    <citation type="submission" date="2018-11" db="EMBL/GenBank/DDBJ databases">
        <title>Complete genome sequence of Paenibacillus baekrokdamisoli strain KCTC 33723.</title>
        <authorList>
            <person name="Kang S.W."/>
            <person name="Lee K.C."/>
            <person name="Kim K.K."/>
            <person name="Kim J.S."/>
            <person name="Kim D.S."/>
            <person name="Ko S.H."/>
            <person name="Yang S.H."/>
            <person name="Lee J.S."/>
        </authorList>
    </citation>
    <scope>NUCLEOTIDE SEQUENCE [LARGE SCALE GENOMIC DNA]</scope>
    <source>
        <strain evidence="4 5">KCTC 33723</strain>
    </source>
</reference>
<dbReference type="InterPro" id="IPR009057">
    <property type="entry name" value="Homeodomain-like_sf"/>
</dbReference>
<dbReference type="GO" id="GO:0043565">
    <property type="term" value="F:sequence-specific DNA binding"/>
    <property type="evidence" value="ECO:0007669"/>
    <property type="project" value="InterPro"/>
</dbReference>
<dbReference type="CDD" id="cd17536">
    <property type="entry name" value="REC_YesN-like"/>
    <property type="match status" value="1"/>
</dbReference>
<keyword evidence="5" id="KW-1185">Reference proteome</keyword>
<protein>
    <submittedName>
        <fullName evidence="4">Uncharacterized protein</fullName>
    </submittedName>
</protein>
<dbReference type="OrthoDB" id="2543932at2"/>
<dbReference type="GO" id="GO:0003700">
    <property type="term" value="F:DNA-binding transcription factor activity"/>
    <property type="evidence" value="ECO:0007669"/>
    <property type="project" value="InterPro"/>
</dbReference>
<dbReference type="PRINTS" id="PR00032">
    <property type="entry name" value="HTHARAC"/>
</dbReference>
<sequence length="540" mass="62409">MHRLLIVDDEPYTVDGLYELLSATGPAELELYRAYDVDEAADWLNRVKMDIVLSDIKMPGMNGLQLQSWIKDRWPRCKVIFLTGMKDVGFVQQALRCGSLDYILKTEGDEPILRSIAAAIESLEHERCNESFLLQAKERVRQALPVLRNDWFRGLLQYGADRAGISQSRMEELDSQLHAELPVLLMLARVDHWPDHVPGTDRSLLLYAIENIIMEYFSMHRFGIITIDDSYIALLFQPGEADEEGNSLPWEGLLRFASGTVETVQTTCLELLKLPISFICREEPLAWDRLRETYLRMRERLVLGLGNGENMMLLASERYVDEPMDSQREMLGQREWLELALESGRTEEAHAAIDAWFVGASDYAVYLEAYYSVASRLIGLVNRWDWVDRLAPQISLEKLMDIGSHRSWEGAVHYLHETTQYLFSMRRKLQVERTHHIVEQVNRQIRDGLSTDVSLTSLAQGVFLNPVYLSTLYKQVTGQNISDYIVHVRLEKAKEKLADPHYKIHEVASLIGFENPGYFTRFFRKHIGICPQEYREQLYK</sequence>
<dbReference type="SMART" id="SM00448">
    <property type="entry name" value="REC"/>
    <property type="match status" value="1"/>
</dbReference>
<dbReference type="Pfam" id="PF00072">
    <property type="entry name" value="Response_reg"/>
    <property type="match status" value="1"/>
</dbReference>
<keyword evidence="3" id="KW-0804">Transcription</keyword>
<dbReference type="KEGG" id="pbk:Back11_00600"/>
<accession>A0A3G9IRX5</accession>
<evidence type="ECO:0000313" key="5">
    <source>
        <dbReference type="Proteomes" id="UP000275368"/>
    </source>
</evidence>
<keyword evidence="1" id="KW-0805">Transcription regulation</keyword>
<dbReference type="InterPro" id="IPR001789">
    <property type="entry name" value="Sig_transdc_resp-reg_receiver"/>
</dbReference>
<dbReference type="InterPro" id="IPR020449">
    <property type="entry name" value="Tscrpt_reg_AraC-type_HTH"/>
</dbReference>
<gene>
    <name evidence="4" type="ORF">Back11_00600</name>
</gene>
<evidence type="ECO:0000256" key="3">
    <source>
        <dbReference type="ARBA" id="ARBA00023163"/>
    </source>
</evidence>
<dbReference type="PANTHER" id="PTHR43280:SF10">
    <property type="entry name" value="REGULATORY PROTEIN POCR"/>
    <property type="match status" value="1"/>
</dbReference>
<dbReference type="Gene3D" id="3.40.50.2300">
    <property type="match status" value="1"/>
</dbReference>
<dbReference type="GO" id="GO:0000160">
    <property type="term" value="P:phosphorelay signal transduction system"/>
    <property type="evidence" value="ECO:0007669"/>
    <property type="project" value="InterPro"/>
</dbReference>
<evidence type="ECO:0000256" key="1">
    <source>
        <dbReference type="ARBA" id="ARBA00023015"/>
    </source>
</evidence>
<proteinExistence type="predicted"/>
<dbReference type="SUPFAM" id="SSF46689">
    <property type="entry name" value="Homeodomain-like"/>
    <property type="match status" value="2"/>
</dbReference>
<dbReference type="Pfam" id="PF12833">
    <property type="entry name" value="HTH_18"/>
    <property type="match status" value="1"/>
</dbReference>
<dbReference type="EMBL" id="AP019308">
    <property type="protein sequence ID" value="BBH18715.1"/>
    <property type="molecule type" value="Genomic_DNA"/>
</dbReference>
<dbReference type="SUPFAM" id="SSF52172">
    <property type="entry name" value="CheY-like"/>
    <property type="match status" value="1"/>
</dbReference>
<dbReference type="InterPro" id="IPR018060">
    <property type="entry name" value="HTH_AraC"/>
</dbReference>
<dbReference type="SMART" id="SM00342">
    <property type="entry name" value="HTH_ARAC"/>
    <property type="match status" value="1"/>
</dbReference>
<dbReference type="Gene3D" id="1.10.10.60">
    <property type="entry name" value="Homeodomain-like"/>
    <property type="match status" value="2"/>
</dbReference>
<dbReference type="RefSeq" id="WP_125653179.1">
    <property type="nucleotide sequence ID" value="NZ_AP019308.1"/>
</dbReference>
<organism evidence="4 5">
    <name type="scientific">Paenibacillus baekrokdamisoli</name>
    <dbReference type="NCBI Taxonomy" id="1712516"/>
    <lineage>
        <taxon>Bacteria</taxon>
        <taxon>Bacillati</taxon>
        <taxon>Bacillota</taxon>
        <taxon>Bacilli</taxon>
        <taxon>Bacillales</taxon>
        <taxon>Paenibacillaceae</taxon>
        <taxon>Paenibacillus</taxon>
    </lineage>
</organism>
<dbReference type="PANTHER" id="PTHR43280">
    <property type="entry name" value="ARAC-FAMILY TRANSCRIPTIONAL REGULATOR"/>
    <property type="match status" value="1"/>
</dbReference>
<evidence type="ECO:0000256" key="2">
    <source>
        <dbReference type="ARBA" id="ARBA00023125"/>
    </source>
</evidence>
<dbReference type="AlphaFoldDB" id="A0A3G9IRX5"/>
<dbReference type="Proteomes" id="UP000275368">
    <property type="component" value="Chromosome"/>
</dbReference>
<evidence type="ECO:0000313" key="4">
    <source>
        <dbReference type="EMBL" id="BBH18715.1"/>
    </source>
</evidence>
<dbReference type="PROSITE" id="PS01124">
    <property type="entry name" value="HTH_ARAC_FAMILY_2"/>
    <property type="match status" value="1"/>
</dbReference>
<dbReference type="InterPro" id="IPR011006">
    <property type="entry name" value="CheY-like_superfamily"/>
</dbReference>